<dbReference type="GO" id="GO:0000149">
    <property type="term" value="F:SNARE binding"/>
    <property type="evidence" value="ECO:0007669"/>
    <property type="project" value="TreeGrafter"/>
</dbReference>
<dbReference type="SUPFAM" id="SSF58038">
    <property type="entry name" value="SNARE fusion complex"/>
    <property type="match status" value="1"/>
</dbReference>
<dbReference type="InterPro" id="IPR006012">
    <property type="entry name" value="Syntaxin/epimorphin_CS"/>
</dbReference>
<comment type="subcellular location">
    <subcellularLocation>
        <location evidence="1">Membrane</location>
        <topology evidence="1">Single-pass type IV membrane protein</topology>
    </subcellularLocation>
</comment>
<dbReference type="SMART" id="SM00397">
    <property type="entry name" value="t_SNARE"/>
    <property type="match status" value="1"/>
</dbReference>
<dbReference type="CDD" id="cd15847">
    <property type="entry name" value="SNARE_syntaxin7_like"/>
    <property type="match status" value="1"/>
</dbReference>
<dbReference type="Gene3D" id="1.20.5.110">
    <property type="match status" value="1"/>
</dbReference>
<proteinExistence type="inferred from homology"/>
<dbReference type="GO" id="GO:0006906">
    <property type="term" value="P:vesicle fusion"/>
    <property type="evidence" value="ECO:0007669"/>
    <property type="project" value="TreeGrafter"/>
</dbReference>
<keyword evidence="7" id="KW-1185">Reference proteome</keyword>
<dbReference type="PANTHER" id="PTHR19957:SF38">
    <property type="entry name" value="LD27581P"/>
    <property type="match status" value="1"/>
</dbReference>
<keyword evidence="3" id="KW-0813">Transport</keyword>
<sequence>MAHSSHTYGSTDQRSDLPDVGFSPTELYSLSENITANIYTINSSYKTLSRSFKLIGTNKDNQAVRDRVTLEFDHGLILEQEERIKQIEGDILDVNQVMRELGALVHQQADSINSIENNIENAHGHVELGAQELIKASNYQNKFRRKICILLVVAITFVIILILVIVLSKKSS</sequence>
<keyword evidence="4" id="KW-1133">Transmembrane helix</keyword>
<dbReference type="Proteomes" id="UP000479190">
    <property type="component" value="Unassembled WGS sequence"/>
</dbReference>
<dbReference type="GO" id="GO:0048278">
    <property type="term" value="P:vesicle docking"/>
    <property type="evidence" value="ECO:0007669"/>
    <property type="project" value="TreeGrafter"/>
</dbReference>
<dbReference type="InterPro" id="IPR045242">
    <property type="entry name" value="Syntaxin"/>
</dbReference>
<dbReference type="PANTHER" id="PTHR19957">
    <property type="entry name" value="SYNTAXIN"/>
    <property type="match status" value="1"/>
</dbReference>
<accession>A0A6H5IN03</accession>
<evidence type="ECO:0000256" key="3">
    <source>
        <dbReference type="ARBA" id="ARBA00022775"/>
    </source>
</evidence>
<comment type="similarity">
    <text evidence="2">Belongs to the syntaxin family.</text>
</comment>
<evidence type="ECO:0000259" key="5">
    <source>
        <dbReference type="PROSITE" id="PS50192"/>
    </source>
</evidence>
<evidence type="ECO:0000256" key="1">
    <source>
        <dbReference type="ARBA" id="ARBA00004211"/>
    </source>
</evidence>
<dbReference type="GO" id="GO:0006836">
    <property type="term" value="P:neurotransmitter transport"/>
    <property type="evidence" value="ECO:0007669"/>
    <property type="project" value="UniProtKB-KW"/>
</dbReference>
<dbReference type="InterPro" id="IPR006011">
    <property type="entry name" value="Syntaxin_N"/>
</dbReference>
<dbReference type="OrthoDB" id="75754at2759"/>
<keyword evidence="4" id="KW-0472">Membrane</keyword>
<evidence type="ECO:0000313" key="6">
    <source>
        <dbReference type="EMBL" id="CAB0038725.1"/>
    </source>
</evidence>
<dbReference type="GO" id="GO:0012505">
    <property type="term" value="C:endomembrane system"/>
    <property type="evidence" value="ECO:0007669"/>
    <property type="project" value="TreeGrafter"/>
</dbReference>
<gene>
    <name evidence="6" type="ORF">TBRA_LOCUS10496</name>
</gene>
<dbReference type="PROSITE" id="PS00914">
    <property type="entry name" value="SYNTAXIN"/>
    <property type="match status" value="1"/>
</dbReference>
<keyword evidence="3" id="KW-0532">Neurotransmitter transport</keyword>
<feature type="transmembrane region" description="Helical" evidence="4">
    <location>
        <begin position="147"/>
        <end position="167"/>
    </location>
</feature>
<protein>
    <recommendedName>
        <fullName evidence="5">t-SNARE coiled-coil homology domain-containing protein</fullName>
    </recommendedName>
</protein>
<dbReference type="Pfam" id="PF05739">
    <property type="entry name" value="SNARE"/>
    <property type="match status" value="1"/>
</dbReference>
<dbReference type="PROSITE" id="PS50192">
    <property type="entry name" value="T_SNARE"/>
    <property type="match status" value="1"/>
</dbReference>
<evidence type="ECO:0000256" key="2">
    <source>
        <dbReference type="ARBA" id="ARBA00009063"/>
    </source>
</evidence>
<organism evidence="6 7">
    <name type="scientific">Trichogramma brassicae</name>
    <dbReference type="NCBI Taxonomy" id="86971"/>
    <lineage>
        <taxon>Eukaryota</taxon>
        <taxon>Metazoa</taxon>
        <taxon>Ecdysozoa</taxon>
        <taxon>Arthropoda</taxon>
        <taxon>Hexapoda</taxon>
        <taxon>Insecta</taxon>
        <taxon>Pterygota</taxon>
        <taxon>Neoptera</taxon>
        <taxon>Endopterygota</taxon>
        <taxon>Hymenoptera</taxon>
        <taxon>Apocrita</taxon>
        <taxon>Proctotrupomorpha</taxon>
        <taxon>Chalcidoidea</taxon>
        <taxon>Trichogrammatidae</taxon>
        <taxon>Trichogramma</taxon>
    </lineage>
</organism>
<dbReference type="Pfam" id="PF14523">
    <property type="entry name" value="Syntaxin_2"/>
    <property type="match status" value="1"/>
</dbReference>
<feature type="domain" description="T-SNARE coiled-coil homology" evidence="5">
    <location>
        <begin position="74"/>
        <end position="136"/>
    </location>
</feature>
<evidence type="ECO:0000256" key="4">
    <source>
        <dbReference type="SAM" id="Phobius"/>
    </source>
</evidence>
<evidence type="ECO:0000313" key="7">
    <source>
        <dbReference type="Proteomes" id="UP000479190"/>
    </source>
</evidence>
<name>A0A6H5IN03_9HYME</name>
<dbReference type="EMBL" id="CADCXV010000924">
    <property type="protein sequence ID" value="CAB0038725.1"/>
    <property type="molecule type" value="Genomic_DNA"/>
</dbReference>
<dbReference type="GO" id="GO:0006886">
    <property type="term" value="P:intracellular protein transport"/>
    <property type="evidence" value="ECO:0007669"/>
    <property type="project" value="InterPro"/>
</dbReference>
<keyword evidence="4" id="KW-0812">Transmembrane</keyword>
<dbReference type="InterPro" id="IPR000727">
    <property type="entry name" value="T_SNARE_dom"/>
</dbReference>
<reference evidence="6 7" key="1">
    <citation type="submission" date="2020-02" db="EMBL/GenBank/DDBJ databases">
        <authorList>
            <person name="Ferguson B K."/>
        </authorList>
    </citation>
    <scope>NUCLEOTIDE SEQUENCE [LARGE SCALE GENOMIC DNA]</scope>
</reference>
<dbReference type="GO" id="GO:0031201">
    <property type="term" value="C:SNARE complex"/>
    <property type="evidence" value="ECO:0007669"/>
    <property type="project" value="TreeGrafter"/>
</dbReference>
<dbReference type="AlphaFoldDB" id="A0A6H5IN03"/>
<dbReference type="GO" id="GO:0005484">
    <property type="term" value="F:SNAP receptor activity"/>
    <property type="evidence" value="ECO:0007669"/>
    <property type="project" value="InterPro"/>
</dbReference>